<accession>A0ABT8V684</accession>
<protein>
    <submittedName>
        <fullName evidence="11">ABC transporter ATP-binding protein</fullName>
    </submittedName>
</protein>
<evidence type="ECO:0000256" key="8">
    <source>
        <dbReference type="ARBA" id="ARBA00022967"/>
    </source>
</evidence>
<dbReference type="PROSITE" id="PS50893">
    <property type="entry name" value="ABC_TRANSPORTER_2"/>
    <property type="match status" value="1"/>
</dbReference>
<dbReference type="EMBL" id="JAUMKJ010000008">
    <property type="protein sequence ID" value="MDO3676929.1"/>
    <property type="molecule type" value="Genomic_DNA"/>
</dbReference>
<dbReference type="InterPro" id="IPR017871">
    <property type="entry name" value="ABC_transporter-like_CS"/>
</dbReference>
<keyword evidence="8" id="KW-1278">Translocase</keyword>
<dbReference type="InterPro" id="IPR050388">
    <property type="entry name" value="ABC_Ni/Peptide_Import"/>
</dbReference>
<dbReference type="Proteomes" id="UP001168883">
    <property type="component" value="Unassembled WGS sequence"/>
</dbReference>
<organism evidence="11 12">
    <name type="scientific">Paenibacillus ehimensis</name>
    <dbReference type="NCBI Taxonomy" id="79264"/>
    <lineage>
        <taxon>Bacteria</taxon>
        <taxon>Bacillati</taxon>
        <taxon>Bacillota</taxon>
        <taxon>Bacilli</taxon>
        <taxon>Bacillales</taxon>
        <taxon>Paenibacillaceae</taxon>
        <taxon>Paenibacillus</taxon>
    </lineage>
</organism>
<dbReference type="InterPro" id="IPR003593">
    <property type="entry name" value="AAA+_ATPase"/>
</dbReference>
<dbReference type="PROSITE" id="PS00211">
    <property type="entry name" value="ABC_TRANSPORTER_1"/>
    <property type="match status" value="1"/>
</dbReference>
<keyword evidence="3" id="KW-0813">Transport</keyword>
<name>A0ABT8V684_9BACL</name>
<dbReference type="SMART" id="SM00382">
    <property type="entry name" value="AAA"/>
    <property type="match status" value="1"/>
</dbReference>
<dbReference type="PANTHER" id="PTHR43297:SF14">
    <property type="entry name" value="ATPASE AAA-TYPE CORE DOMAIN-CONTAINING PROTEIN"/>
    <property type="match status" value="1"/>
</dbReference>
<dbReference type="InterPro" id="IPR003439">
    <property type="entry name" value="ABC_transporter-like_ATP-bd"/>
</dbReference>
<evidence type="ECO:0000313" key="12">
    <source>
        <dbReference type="Proteomes" id="UP001168883"/>
    </source>
</evidence>
<comment type="subcellular location">
    <subcellularLocation>
        <location evidence="1">Cell membrane</location>
        <topology evidence="1">Peripheral membrane protein</topology>
    </subcellularLocation>
</comment>
<keyword evidence="9" id="KW-0472">Membrane</keyword>
<evidence type="ECO:0000256" key="2">
    <source>
        <dbReference type="ARBA" id="ARBA00005417"/>
    </source>
</evidence>
<evidence type="ECO:0000256" key="7">
    <source>
        <dbReference type="ARBA" id="ARBA00022840"/>
    </source>
</evidence>
<comment type="caution">
    <text evidence="11">The sequence shown here is derived from an EMBL/GenBank/DDBJ whole genome shotgun (WGS) entry which is preliminary data.</text>
</comment>
<gene>
    <name evidence="11" type="ORF">Q3C12_07930</name>
</gene>
<evidence type="ECO:0000256" key="9">
    <source>
        <dbReference type="ARBA" id="ARBA00023136"/>
    </source>
</evidence>
<feature type="domain" description="ABC transporter" evidence="10">
    <location>
        <begin position="5"/>
        <end position="252"/>
    </location>
</feature>
<evidence type="ECO:0000256" key="3">
    <source>
        <dbReference type="ARBA" id="ARBA00022448"/>
    </source>
</evidence>
<dbReference type="GO" id="GO:0005524">
    <property type="term" value="F:ATP binding"/>
    <property type="evidence" value="ECO:0007669"/>
    <property type="project" value="UniProtKB-KW"/>
</dbReference>
<dbReference type="SUPFAM" id="SSF52540">
    <property type="entry name" value="P-loop containing nucleoside triphosphate hydrolases"/>
    <property type="match status" value="1"/>
</dbReference>
<keyword evidence="5" id="KW-0997">Cell inner membrane</keyword>
<dbReference type="RefSeq" id="WP_127485792.1">
    <property type="nucleotide sequence ID" value="NZ_JAUMKJ010000008.1"/>
</dbReference>
<keyword evidence="4" id="KW-1003">Cell membrane</keyword>
<evidence type="ECO:0000259" key="10">
    <source>
        <dbReference type="PROSITE" id="PS50893"/>
    </source>
</evidence>
<sequence>MNKLLEVSGLCVALKRTAQPIVNNVSFTLRAGTALAIVGESGSGKTMTCKAIMQLLDASRFRVSGNMQYGEEKPISMDDKRIRALCGTKIAMIVQNPMTAFDPTAKIGAQIVETIRAHQQISRRDAYASGVLALENMNLPRCEQLMNSYPYELSGGMLQRIMIALSLINGPEIIIADEATTALDVNNQSIILNELEKMKRSGIGLLLVTHDFGVAAKLADEMIVMRKGEIIESGTVYDIFAAPREPYTKELLAASILAREDRHD</sequence>
<comment type="similarity">
    <text evidence="2">Belongs to the ABC transporter superfamily.</text>
</comment>
<dbReference type="CDD" id="cd03257">
    <property type="entry name" value="ABC_NikE_OppD_transporters"/>
    <property type="match status" value="1"/>
</dbReference>
<dbReference type="Pfam" id="PF00005">
    <property type="entry name" value="ABC_tran"/>
    <property type="match status" value="1"/>
</dbReference>
<evidence type="ECO:0000256" key="4">
    <source>
        <dbReference type="ARBA" id="ARBA00022475"/>
    </source>
</evidence>
<evidence type="ECO:0000313" key="11">
    <source>
        <dbReference type="EMBL" id="MDO3676929.1"/>
    </source>
</evidence>
<evidence type="ECO:0000256" key="6">
    <source>
        <dbReference type="ARBA" id="ARBA00022741"/>
    </source>
</evidence>
<keyword evidence="7 11" id="KW-0067">ATP-binding</keyword>
<proteinExistence type="inferred from homology"/>
<dbReference type="InterPro" id="IPR027417">
    <property type="entry name" value="P-loop_NTPase"/>
</dbReference>
<keyword evidence="12" id="KW-1185">Reference proteome</keyword>
<evidence type="ECO:0000256" key="5">
    <source>
        <dbReference type="ARBA" id="ARBA00022519"/>
    </source>
</evidence>
<dbReference type="Gene3D" id="3.40.50.300">
    <property type="entry name" value="P-loop containing nucleotide triphosphate hydrolases"/>
    <property type="match status" value="1"/>
</dbReference>
<evidence type="ECO:0000256" key="1">
    <source>
        <dbReference type="ARBA" id="ARBA00004202"/>
    </source>
</evidence>
<reference evidence="11" key="1">
    <citation type="submission" date="2023-07" db="EMBL/GenBank/DDBJ databases">
        <authorList>
            <person name="Aktuganov G."/>
            <person name="Boyko T."/>
            <person name="Delegan Y."/>
            <person name="Galimzianova N."/>
            <person name="Gilvanova E."/>
            <person name="Korobov V."/>
            <person name="Kuzmina L."/>
            <person name="Melentiev A."/>
            <person name="Milman P."/>
            <person name="Ryabova A."/>
            <person name="Stupak E."/>
            <person name="Yasakov T."/>
            <person name="Zharikova N."/>
            <person name="Zhurenko E."/>
        </authorList>
    </citation>
    <scope>NUCLEOTIDE SEQUENCE</scope>
    <source>
        <strain evidence="11">IB-739</strain>
    </source>
</reference>
<dbReference type="PANTHER" id="PTHR43297">
    <property type="entry name" value="OLIGOPEPTIDE TRANSPORT ATP-BINDING PROTEIN APPD"/>
    <property type="match status" value="1"/>
</dbReference>
<keyword evidence="6" id="KW-0547">Nucleotide-binding</keyword>